<keyword evidence="9" id="KW-1185">Reference proteome</keyword>
<name>A0AAD9T2J1_9HELO</name>
<evidence type="ECO:0000259" key="7">
    <source>
        <dbReference type="Pfam" id="PF03962"/>
    </source>
</evidence>
<dbReference type="PIRSF" id="PIRSF026991">
    <property type="entry name" value="Mnd1"/>
    <property type="match status" value="1"/>
</dbReference>
<dbReference type="Pfam" id="PF03962">
    <property type="entry name" value="Mnd1"/>
    <property type="match status" value="1"/>
</dbReference>
<keyword evidence="3 6" id="KW-0175">Coiled coil</keyword>
<reference evidence="8" key="1">
    <citation type="submission" date="2023-06" db="EMBL/GenBank/DDBJ databases">
        <title>Draft genome of Marssonina rosae.</title>
        <authorList>
            <person name="Cheng Q."/>
        </authorList>
    </citation>
    <scope>NUCLEOTIDE SEQUENCE</scope>
    <source>
        <strain evidence="8">R4</strain>
    </source>
</reference>
<protein>
    <recommendedName>
        <fullName evidence="5">Meiotic nuclear division protein 1</fullName>
    </recommendedName>
</protein>
<dbReference type="InterPro" id="IPR005647">
    <property type="entry name" value="Mnd1"/>
</dbReference>
<evidence type="ECO:0000256" key="4">
    <source>
        <dbReference type="ARBA" id="ARBA00023242"/>
    </source>
</evidence>
<evidence type="ECO:0000256" key="5">
    <source>
        <dbReference type="PIRNR" id="PIRNR026991"/>
    </source>
</evidence>
<dbReference type="GO" id="GO:0007131">
    <property type="term" value="P:reciprocal meiotic recombination"/>
    <property type="evidence" value="ECO:0007669"/>
    <property type="project" value="InterPro"/>
</dbReference>
<feature type="domain" description="Mnd1 HTH" evidence="7">
    <location>
        <begin position="16"/>
        <end position="74"/>
    </location>
</feature>
<evidence type="ECO:0000313" key="8">
    <source>
        <dbReference type="EMBL" id="KAK2628251.1"/>
    </source>
</evidence>
<dbReference type="AlphaFoldDB" id="A0AAD9T2J1"/>
<comment type="caution">
    <text evidence="8">The sequence shown here is derived from an EMBL/GenBank/DDBJ whole genome shotgun (WGS) entry which is preliminary data.</text>
</comment>
<proteinExistence type="inferred from homology"/>
<evidence type="ECO:0000256" key="6">
    <source>
        <dbReference type="SAM" id="Coils"/>
    </source>
</evidence>
<evidence type="ECO:0000313" key="9">
    <source>
        <dbReference type="Proteomes" id="UP001285354"/>
    </source>
</evidence>
<dbReference type="EMBL" id="JAUBYV010000003">
    <property type="protein sequence ID" value="KAK2628251.1"/>
    <property type="molecule type" value="Genomic_DNA"/>
</dbReference>
<comment type="function">
    <text evidence="5">Required for proper homologous chromosome pairing and efficient cross-over and intragenic recombination during meiosis.</text>
</comment>
<accession>A0AAD9T2J1</accession>
<comment type="similarity">
    <text evidence="2 5">Belongs to the MND1 family.</text>
</comment>
<evidence type="ECO:0000256" key="2">
    <source>
        <dbReference type="ARBA" id="ARBA00005981"/>
    </source>
</evidence>
<dbReference type="GO" id="GO:0005634">
    <property type="term" value="C:nucleus"/>
    <property type="evidence" value="ECO:0007669"/>
    <property type="project" value="UniProtKB-SubCell"/>
</dbReference>
<evidence type="ECO:0000256" key="3">
    <source>
        <dbReference type="ARBA" id="ARBA00023054"/>
    </source>
</evidence>
<evidence type="ECO:0000256" key="1">
    <source>
        <dbReference type="ARBA" id="ARBA00004123"/>
    </source>
</evidence>
<comment type="subcellular location">
    <subcellularLocation>
        <location evidence="1 5">Nucleus</location>
    </subcellularLocation>
</comment>
<keyword evidence="4 5" id="KW-0539">Nucleus</keyword>
<sequence length="220" mass="24641">MQAPKNLPPAAKQAKILSYFQESMSVFTLKELEKNIASVASINQMQVKDYLQAIQDENLIRVEKIGSGNWYWCFTSDAKKAKENMINKLKTEESSIAAAMAEAERQIEEEMAKREDDEELLMGGDGMDRKTLLETHGQLVKEMEMLDKELACYSDHDPSGILRKAEEARRLKDSAIRWTDNIEAMESYIGNITGDRDATAGFMAAACGADYVIGEGLKDL</sequence>
<dbReference type="Proteomes" id="UP001285354">
    <property type="component" value="Unassembled WGS sequence"/>
</dbReference>
<dbReference type="GO" id="GO:0003690">
    <property type="term" value="F:double-stranded DNA binding"/>
    <property type="evidence" value="ECO:0007669"/>
    <property type="project" value="InterPro"/>
</dbReference>
<organism evidence="8 9">
    <name type="scientific">Diplocarpon rosae</name>
    <dbReference type="NCBI Taxonomy" id="946125"/>
    <lineage>
        <taxon>Eukaryota</taxon>
        <taxon>Fungi</taxon>
        <taxon>Dikarya</taxon>
        <taxon>Ascomycota</taxon>
        <taxon>Pezizomycotina</taxon>
        <taxon>Leotiomycetes</taxon>
        <taxon>Helotiales</taxon>
        <taxon>Drepanopezizaceae</taxon>
        <taxon>Diplocarpon</taxon>
    </lineage>
</organism>
<dbReference type="InterPro" id="IPR040453">
    <property type="entry name" value="Mnd1_HTH"/>
</dbReference>
<gene>
    <name evidence="8" type="ORF">QTJ16_002897</name>
</gene>
<feature type="coiled-coil region" evidence="6">
    <location>
        <begin position="82"/>
        <end position="120"/>
    </location>
</feature>